<keyword evidence="9" id="KW-1185">Reference proteome</keyword>
<name>A0ABR4A818_9LECA</name>
<accession>A0ABR4A818</accession>
<dbReference type="InterPro" id="IPR038491">
    <property type="entry name" value="Velvet_dom_sf"/>
</dbReference>
<feature type="region of interest" description="Disordered" evidence="6">
    <location>
        <begin position="325"/>
        <end position="358"/>
    </location>
</feature>
<evidence type="ECO:0000256" key="5">
    <source>
        <dbReference type="ARBA" id="ARBA00023242"/>
    </source>
</evidence>
<dbReference type="PANTHER" id="PTHR33572">
    <property type="entry name" value="SPORE DEVELOPMENT REGULATOR VOSA"/>
    <property type="match status" value="1"/>
</dbReference>
<sequence length="520" mass="57675">MNTSNVTEEQSERVQKLTSDAYTLIVRQGPERAKAFPGPPAKEKDRKPVDPPPIVQLRIRDPEDPAQNYLQSPYFFMCCALCDANLERPGQLAAGLQGDDVDTATQSALAGTLVSSLHRLKDVDNTDGGFFVFPDLSVKIEGQFRLRFSLFDMKRTRVHYIKSVMSNPFTVFSHKAFPGLSESTFLSRSFGDQGVKLRIRKEPRVLGKRSAPSDFLPQDNNHGHPQQSPTDYHDMGLNAQQEQVGGYPTSGYGEQSYKRQRTSGESVARSAYDQDTRLSQRSYAPPRDAYSLYPLRDPLAATRGAYQSQSAFQATIPTTSDYSFMHQRTNSSSTSSPFISPRNEYPAYNFPTPTSLYQQPARDQSYHYPQAQYASAQPRPISQLAQALPSYRPYLSTIPSQVEPPRNYSRPLESEDQVATDRNFSISGRSDYPSVQPPTTYDRSGQALARTLPPPSQNLNSLPPLQSTVPSSLPRRDPLQSYSSSGALSTEGSAQLASTGLPVLGPQSYFSQSYRGQDSG</sequence>
<dbReference type="Proteomes" id="UP001590950">
    <property type="component" value="Unassembled WGS sequence"/>
</dbReference>
<dbReference type="PROSITE" id="PS51821">
    <property type="entry name" value="VELVET"/>
    <property type="match status" value="1"/>
</dbReference>
<comment type="subcellular location">
    <subcellularLocation>
        <location evidence="1">Nucleus</location>
    </subcellularLocation>
</comment>
<evidence type="ECO:0000256" key="2">
    <source>
        <dbReference type="ARBA" id="ARBA00022969"/>
    </source>
</evidence>
<evidence type="ECO:0000259" key="7">
    <source>
        <dbReference type="PROSITE" id="PS51821"/>
    </source>
</evidence>
<evidence type="ECO:0000256" key="6">
    <source>
        <dbReference type="SAM" id="MobiDB-lite"/>
    </source>
</evidence>
<dbReference type="InterPro" id="IPR037525">
    <property type="entry name" value="Velvet_dom"/>
</dbReference>
<evidence type="ECO:0000256" key="1">
    <source>
        <dbReference type="ARBA" id="ARBA00004123"/>
    </source>
</evidence>
<protein>
    <recommendedName>
        <fullName evidence="7">Velvet domain-containing protein</fullName>
    </recommendedName>
</protein>
<reference evidence="8 9" key="1">
    <citation type="submission" date="2024-09" db="EMBL/GenBank/DDBJ databases">
        <title>Rethinking Asexuality: The Enigmatic Case of Functional Sexual Genes in Lepraria (Stereocaulaceae).</title>
        <authorList>
            <person name="Doellman M."/>
            <person name="Sun Y."/>
            <person name="Barcenas-Pena A."/>
            <person name="Lumbsch H.T."/>
            <person name="Grewe F."/>
        </authorList>
    </citation>
    <scope>NUCLEOTIDE SEQUENCE [LARGE SCALE GENOMIC DNA]</scope>
    <source>
        <strain evidence="8 9">Mercado 3170</strain>
    </source>
</reference>
<feature type="region of interest" description="Disordered" evidence="6">
    <location>
        <begin position="28"/>
        <end position="53"/>
    </location>
</feature>
<feature type="compositionally biased region" description="Polar residues" evidence="6">
    <location>
        <begin position="508"/>
        <end position="520"/>
    </location>
</feature>
<dbReference type="InterPro" id="IPR021740">
    <property type="entry name" value="Velvet"/>
</dbReference>
<evidence type="ECO:0000313" key="9">
    <source>
        <dbReference type="Proteomes" id="UP001590950"/>
    </source>
</evidence>
<feature type="compositionally biased region" description="Polar residues" evidence="6">
    <location>
        <begin position="480"/>
        <end position="498"/>
    </location>
</feature>
<feature type="region of interest" description="Disordered" evidence="6">
    <location>
        <begin position="202"/>
        <end position="290"/>
    </location>
</feature>
<feature type="domain" description="Velvet" evidence="7">
    <location>
        <begin position="16"/>
        <end position="200"/>
    </location>
</feature>
<dbReference type="Pfam" id="PF11754">
    <property type="entry name" value="Velvet"/>
    <property type="match status" value="2"/>
</dbReference>
<feature type="compositionally biased region" description="Polar residues" evidence="6">
    <location>
        <begin position="218"/>
        <end position="230"/>
    </location>
</feature>
<dbReference type="PANTHER" id="PTHR33572:SF18">
    <property type="entry name" value="SPORE DEVELOPMENT REGULATOR VOSA"/>
    <property type="match status" value="1"/>
</dbReference>
<dbReference type="EMBL" id="JBEFKJ010000019">
    <property type="protein sequence ID" value="KAL2040894.1"/>
    <property type="molecule type" value="Genomic_DNA"/>
</dbReference>
<evidence type="ECO:0000313" key="8">
    <source>
        <dbReference type="EMBL" id="KAL2040894.1"/>
    </source>
</evidence>
<keyword evidence="4" id="KW-0804">Transcription</keyword>
<keyword evidence="5" id="KW-0539">Nucleus</keyword>
<keyword evidence="3" id="KW-0805">Transcription regulation</keyword>
<comment type="caution">
    <text evidence="8">The sequence shown here is derived from an EMBL/GenBank/DDBJ whole genome shotgun (WGS) entry which is preliminary data.</text>
</comment>
<evidence type="ECO:0000256" key="4">
    <source>
        <dbReference type="ARBA" id="ARBA00023163"/>
    </source>
</evidence>
<organism evidence="8 9">
    <name type="scientific">Stereocaulon virgatum</name>
    <dbReference type="NCBI Taxonomy" id="373712"/>
    <lineage>
        <taxon>Eukaryota</taxon>
        <taxon>Fungi</taxon>
        <taxon>Dikarya</taxon>
        <taxon>Ascomycota</taxon>
        <taxon>Pezizomycotina</taxon>
        <taxon>Lecanoromycetes</taxon>
        <taxon>OSLEUM clade</taxon>
        <taxon>Lecanoromycetidae</taxon>
        <taxon>Lecanorales</taxon>
        <taxon>Lecanorineae</taxon>
        <taxon>Stereocaulaceae</taxon>
        <taxon>Stereocaulon</taxon>
    </lineage>
</organism>
<feature type="compositionally biased region" description="Low complexity" evidence="6">
    <location>
        <begin position="328"/>
        <end position="343"/>
    </location>
</feature>
<dbReference type="Gene3D" id="2.60.40.3960">
    <property type="entry name" value="Velvet domain"/>
    <property type="match status" value="1"/>
</dbReference>
<proteinExistence type="predicted"/>
<feature type="compositionally biased region" description="Low complexity" evidence="6">
    <location>
        <begin position="457"/>
        <end position="467"/>
    </location>
</feature>
<keyword evidence="2" id="KW-0749">Sporulation</keyword>
<gene>
    <name evidence="8" type="ORF">N7G274_006352</name>
</gene>
<evidence type="ECO:0000256" key="3">
    <source>
        <dbReference type="ARBA" id="ARBA00023015"/>
    </source>
</evidence>
<feature type="region of interest" description="Disordered" evidence="6">
    <location>
        <begin position="396"/>
        <end position="520"/>
    </location>
</feature>